<protein>
    <submittedName>
        <fullName evidence="1">Uncharacterized protein</fullName>
    </submittedName>
</protein>
<dbReference type="HOGENOM" id="CLU_1601569_0_0_7"/>
<evidence type="ECO:0000313" key="1">
    <source>
        <dbReference type="EMBL" id="CAJ53986.1"/>
    </source>
</evidence>
<gene>
    <name evidence="1" type="ordered locus">LIC034</name>
</gene>
<dbReference type="OrthoDB" id="5676847at2"/>
<dbReference type="EMBL" id="AM180255">
    <property type="protein sequence ID" value="CAJ53986.1"/>
    <property type="molecule type" value="Genomic_DNA"/>
</dbReference>
<dbReference type="RefSeq" id="WP_011527353.1">
    <property type="nucleotide sequence ID" value="NC_008014.1"/>
</dbReference>
<keyword evidence="1" id="KW-0614">Plasmid</keyword>
<organism evidence="1 2">
    <name type="scientific">Lawsonia intracellularis (strain PHE/MN1-00)</name>
    <dbReference type="NCBI Taxonomy" id="363253"/>
    <lineage>
        <taxon>Bacteria</taxon>
        <taxon>Pseudomonadati</taxon>
        <taxon>Thermodesulfobacteriota</taxon>
        <taxon>Desulfovibrionia</taxon>
        <taxon>Desulfovibrionales</taxon>
        <taxon>Desulfovibrionaceae</taxon>
        <taxon>Lawsonia</taxon>
    </lineage>
</organism>
<proteinExistence type="predicted"/>
<evidence type="ECO:0000313" key="2">
    <source>
        <dbReference type="Proteomes" id="UP000002430"/>
    </source>
</evidence>
<name>Q1MNU7_LAWIP</name>
<geneLocation type="plasmid" evidence="2">
    <name>pLaw3</name>
</geneLocation>
<dbReference type="Proteomes" id="UP000002430">
    <property type="component" value="Plasmid 3"/>
</dbReference>
<sequence>MSAYAPETKEAIRNEYITSRKTLAEVASSFNVALSTAARWKGEAKKLSDDWDILREHFFLVGSGMENITRQMFIEYVLQHKKILEEIQEDMDISTSTKVHMLAKLSSSLSKTVEASRHALPKTDRLATALDVMRKLVQFTQHRYPQHALYLLEILEPFGNILITEYGQ</sequence>
<reference evidence="1 2" key="1">
    <citation type="submission" date="2005-11" db="EMBL/GenBank/DDBJ databases">
        <title>The complete genome sequence of Lawsonia intracellularis: the causative agent of proliferative enteropathy.</title>
        <authorList>
            <person name="Kaur K."/>
            <person name="Zhang Q."/>
            <person name="Beckler D."/>
            <person name="Munir S."/>
            <person name="Li L."/>
            <person name="Kinsley K."/>
            <person name="Herron L."/>
            <person name="Peterson A."/>
            <person name="May B."/>
            <person name="Singh S."/>
            <person name="Gebhart C."/>
            <person name="Kapur V."/>
        </authorList>
    </citation>
    <scope>NUCLEOTIDE SEQUENCE [LARGE SCALE GENOMIC DNA]</scope>
    <source>
        <strain evidence="1 2">PHE/MN1-00</strain>
        <plasmid evidence="2">pLaw3</plasmid>
    </source>
</reference>
<dbReference type="KEGG" id="lip:LIC034"/>
<dbReference type="InterPro" id="IPR014926">
    <property type="entry name" value="Phage_D3112_Orf24"/>
</dbReference>
<keyword evidence="2" id="KW-1185">Reference proteome</keyword>
<dbReference type="AlphaFoldDB" id="Q1MNU7"/>
<accession>Q1MNU7</accession>
<dbReference type="Pfam" id="PF08822">
    <property type="entry name" value="DUF1804"/>
    <property type="match status" value="1"/>
</dbReference>